<evidence type="ECO:0000259" key="3">
    <source>
        <dbReference type="Pfam" id="PF25917"/>
    </source>
</evidence>
<dbReference type="InterPro" id="IPR058625">
    <property type="entry name" value="MdtA-like_BSH"/>
</dbReference>
<dbReference type="SUPFAM" id="SSF111369">
    <property type="entry name" value="HlyD-like secretion proteins"/>
    <property type="match status" value="1"/>
</dbReference>
<evidence type="ECO:0000256" key="2">
    <source>
        <dbReference type="SAM" id="Coils"/>
    </source>
</evidence>
<organism evidence="4 5">
    <name type="scientific">Kineobactrum sediminis</name>
    <dbReference type="NCBI Taxonomy" id="1905677"/>
    <lineage>
        <taxon>Bacteria</taxon>
        <taxon>Pseudomonadati</taxon>
        <taxon>Pseudomonadota</taxon>
        <taxon>Gammaproteobacteria</taxon>
        <taxon>Cellvibrionales</taxon>
        <taxon>Halieaceae</taxon>
        <taxon>Kineobactrum</taxon>
    </lineage>
</organism>
<comment type="similarity">
    <text evidence="1">Belongs to the membrane fusion protein (MFP) (TC 8.A.1) family.</text>
</comment>
<sequence length="436" mass="47172">MVMNSLKVCIDRLRRYWTRKNRVFLVVVAVAALGTTSLLATAPRHDPRAVEEKIWPVTMVATESGLLQAQLDLFGRVETPRHAELGAGIDAEVLQVHIAEGERVTAGQLLVSLDAADVKVQLRRQQAVVAEQEAAVASLARDFAAERTVLAHLQELRQLGAVRLQRFQSLHARQLVATEQRDSLQQDMARLNIELAQQQALVDKHPQRRASAEAALERARADLDQQRLQWARSEVRAPFDGRISSLQTSGGERVQRGHALLSLFDSSALQVRVALPAGAADSLQAALARQEPVNAMLTGHGIPAQLLQLASAVERGASGTEALFQLAPGVGAALDLGRVVDIRITLPGSEAMVALPPQSLYENRRIFLVKDDRLQALAVEPAGRRQNAHGEMEVLVKASALPEDAHVLASDLPQAASGLRVKAVLLDPDGEPQVAG</sequence>
<proteinExistence type="inferred from homology"/>
<name>A0A2N5Y3P7_9GAMM</name>
<feature type="domain" description="Multidrug resistance protein MdtA-like barrel-sandwich hybrid" evidence="3">
    <location>
        <begin position="81"/>
        <end position="259"/>
    </location>
</feature>
<protein>
    <recommendedName>
        <fullName evidence="3">Multidrug resistance protein MdtA-like barrel-sandwich hybrid domain-containing protein</fullName>
    </recommendedName>
</protein>
<feature type="coiled-coil region" evidence="2">
    <location>
        <begin position="181"/>
        <end position="229"/>
    </location>
</feature>
<dbReference type="Proteomes" id="UP000234845">
    <property type="component" value="Unassembled WGS sequence"/>
</dbReference>
<dbReference type="Gene3D" id="1.10.287.470">
    <property type="entry name" value="Helix hairpin bin"/>
    <property type="match status" value="1"/>
</dbReference>
<evidence type="ECO:0000313" key="5">
    <source>
        <dbReference type="Proteomes" id="UP000234845"/>
    </source>
</evidence>
<dbReference type="GO" id="GO:1990281">
    <property type="term" value="C:efflux pump complex"/>
    <property type="evidence" value="ECO:0007669"/>
    <property type="project" value="TreeGrafter"/>
</dbReference>
<evidence type="ECO:0000256" key="1">
    <source>
        <dbReference type="ARBA" id="ARBA00009477"/>
    </source>
</evidence>
<dbReference type="PANTHER" id="PTHR30469:SF15">
    <property type="entry name" value="HLYD FAMILY OF SECRETION PROTEINS"/>
    <property type="match status" value="1"/>
</dbReference>
<dbReference type="PANTHER" id="PTHR30469">
    <property type="entry name" value="MULTIDRUG RESISTANCE PROTEIN MDTA"/>
    <property type="match status" value="1"/>
</dbReference>
<dbReference type="EMBL" id="PKLZ01000003">
    <property type="protein sequence ID" value="PLW83023.1"/>
    <property type="molecule type" value="Genomic_DNA"/>
</dbReference>
<dbReference type="AlphaFoldDB" id="A0A2N5Y3P7"/>
<gene>
    <name evidence="4" type="ORF">CWI75_06235</name>
</gene>
<keyword evidence="5" id="KW-1185">Reference proteome</keyword>
<comment type="caution">
    <text evidence="4">The sequence shown here is derived from an EMBL/GenBank/DDBJ whole genome shotgun (WGS) entry which is preliminary data.</text>
</comment>
<dbReference type="Gene3D" id="2.40.50.100">
    <property type="match status" value="1"/>
</dbReference>
<evidence type="ECO:0000313" key="4">
    <source>
        <dbReference type="EMBL" id="PLW83023.1"/>
    </source>
</evidence>
<dbReference type="Pfam" id="PF25917">
    <property type="entry name" value="BSH_RND"/>
    <property type="match status" value="1"/>
</dbReference>
<keyword evidence="2" id="KW-0175">Coiled coil</keyword>
<dbReference type="GO" id="GO:0015562">
    <property type="term" value="F:efflux transmembrane transporter activity"/>
    <property type="evidence" value="ECO:0007669"/>
    <property type="project" value="TreeGrafter"/>
</dbReference>
<dbReference type="Gene3D" id="2.40.30.170">
    <property type="match status" value="1"/>
</dbReference>
<reference evidence="5" key="1">
    <citation type="submission" date="2017-11" db="EMBL/GenBank/DDBJ databases">
        <title>The draft genome sequence of Chromatocurvus sp. F02.</title>
        <authorList>
            <person name="Du Z.-J."/>
            <person name="Chang Y.-Q."/>
        </authorList>
    </citation>
    <scope>NUCLEOTIDE SEQUENCE [LARGE SCALE GENOMIC DNA]</scope>
    <source>
        <strain evidence="5">F02</strain>
    </source>
</reference>
<accession>A0A2N5Y3P7</accession>